<keyword evidence="1" id="KW-0732">Signal</keyword>
<keyword evidence="3" id="KW-1185">Reference proteome</keyword>
<dbReference type="Proteomes" id="UP000294802">
    <property type="component" value="Unassembled WGS sequence"/>
</dbReference>
<comment type="caution">
    <text evidence="2">The sequence shown here is derived from an EMBL/GenBank/DDBJ whole genome shotgun (WGS) entry which is preliminary data.</text>
</comment>
<evidence type="ECO:0000313" key="3">
    <source>
        <dbReference type="Proteomes" id="UP000294802"/>
    </source>
</evidence>
<protein>
    <recommendedName>
        <fullName evidence="4">DUF4367 domain-containing protein</fullName>
    </recommendedName>
</protein>
<name>A0A4R6BSH8_9STAP</name>
<evidence type="ECO:0000313" key="2">
    <source>
        <dbReference type="EMBL" id="TDM06993.1"/>
    </source>
</evidence>
<accession>A0A4R6BSH8</accession>
<dbReference type="OrthoDB" id="2418232at2"/>
<gene>
    <name evidence="2" type="ORF">ERX29_09795</name>
</gene>
<dbReference type="EMBL" id="SCWB01000019">
    <property type="protein sequence ID" value="TDM06993.1"/>
    <property type="molecule type" value="Genomic_DNA"/>
</dbReference>
<dbReference type="AlphaFoldDB" id="A0A4R6BSH8"/>
<reference evidence="2 3" key="1">
    <citation type="submission" date="2019-01" db="EMBL/GenBank/DDBJ databases">
        <title>Draft genome sequences of the type strains of six Macrococcus species.</title>
        <authorList>
            <person name="Mazhar S."/>
            <person name="Altermann E."/>
            <person name="Hill C."/>
            <person name="Mcauliffe O."/>
        </authorList>
    </citation>
    <scope>NUCLEOTIDE SEQUENCE [LARGE SCALE GENOMIC DNA]</scope>
    <source>
        <strain evidence="2 3">CCM4815</strain>
    </source>
</reference>
<dbReference type="RefSeq" id="WP_133444499.1">
    <property type="nucleotide sequence ID" value="NZ_SCWB01000019.1"/>
</dbReference>
<evidence type="ECO:0000256" key="1">
    <source>
        <dbReference type="SAM" id="SignalP"/>
    </source>
</evidence>
<feature type="signal peptide" evidence="1">
    <location>
        <begin position="1"/>
        <end position="23"/>
    </location>
</feature>
<evidence type="ECO:0008006" key="4">
    <source>
        <dbReference type="Google" id="ProtNLM"/>
    </source>
</evidence>
<sequence length="185" mass="20967">MKKLTAIIVMLMMLLALTLPAEAASKAPGLPNLKSEKTITAMKKGTKTFNGVKLGDTVTTAKAKWGKPAYAYTSINKYYDYGLTYDIETDDDYDTHEIYFTGKRGVTKANYKLNYIEYSGSSLNFKYKDMLRYWKKADFTYISGETENYIYGQTILVYDENDGAFMGYKYADKATITAIKKAFSK</sequence>
<feature type="chain" id="PRO_5020331420" description="DUF4367 domain-containing protein" evidence="1">
    <location>
        <begin position="24"/>
        <end position="185"/>
    </location>
</feature>
<proteinExistence type="predicted"/>
<organism evidence="2 3">
    <name type="scientific">Macrococcus lamae</name>
    <dbReference type="NCBI Taxonomy" id="198484"/>
    <lineage>
        <taxon>Bacteria</taxon>
        <taxon>Bacillati</taxon>
        <taxon>Bacillota</taxon>
        <taxon>Bacilli</taxon>
        <taxon>Bacillales</taxon>
        <taxon>Staphylococcaceae</taxon>
        <taxon>Macrococcus</taxon>
    </lineage>
</organism>